<keyword evidence="8" id="KW-0479">Metal-binding</keyword>
<feature type="domain" description="tRNA synthetases class I catalytic" evidence="14">
    <location>
        <begin position="22"/>
        <end position="322"/>
    </location>
</feature>
<keyword evidence="7 15" id="KW-0436">Ligase</keyword>
<dbReference type="EC" id="6.3.1.13" evidence="5"/>
<protein>
    <recommendedName>
        <fullName evidence="6">L-cysteine:1D-myo-inositol 2-amino-2-deoxy-alpha-D-glucopyranoside ligase</fullName>
        <ecNumber evidence="5">6.3.1.13</ecNumber>
    </recommendedName>
    <alternativeName>
        <fullName evidence="12">Mycothiol ligase</fullName>
    </alternativeName>
</protein>
<evidence type="ECO:0000256" key="1">
    <source>
        <dbReference type="ARBA" id="ARBA00001947"/>
    </source>
</evidence>
<keyword evidence="10" id="KW-0862">Zinc</keyword>
<dbReference type="SUPFAM" id="SSF52374">
    <property type="entry name" value="Nucleotidylyl transferase"/>
    <property type="match status" value="1"/>
</dbReference>
<dbReference type="GO" id="GO:0035446">
    <property type="term" value="F:cysteine-glucosaminylinositol ligase activity"/>
    <property type="evidence" value="ECO:0007669"/>
    <property type="project" value="UniProtKB-EC"/>
</dbReference>
<dbReference type="PANTHER" id="PTHR10890:SF3">
    <property type="entry name" value="CYSTEINE--TRNA LIGASE, CYTOPLASMIC"/>
    <property type="match status" value="1"/>
</dbReference>
<evidence type="ECO:0000256" key="13">
    <source>
        <dbReference type="ARBA" id="ARBA00048350"/>
    </source>
</evidence>
<organism evidence="15 16">
    <name type="scientific">Bogoriella caseilytica</name>
    <dbReference type="NCBI Taxonomy" id="56055"/>
    <lineage>
        <taxon>Bacteria</taxon>
        <taxon>Bacillati</taxon>
        <taxon>Actinomycetota</taxon>
        <taxon>Actinomycetes</taxon>
        <taxon>Micrococcales</taxon>
        <taxon>Bogoriellaceae</taxon>
        <taxon>Bogoriella</taxon>
    </lineage>
</organism>
<dbReference type="InterPro" id="IPR032678">
    <property type="entry name" value="tRNA-synt_1_cat_dom"/>
</dbReference>
<evidence type="ECO:0000256" key="5">
    <source>
        <dbReference type="ARBA" id="ARBA00012088"/>
    </source>
</evidence>
<dbReference type="PRINTS" id="PR00983">
    <property type="entry name" value="TRNASYNTHCYS"/>
</dbReference>
<dbReference type="Pfam" id="PF01406">
    <property type="entry name" value="tRNA-synt_1e"/>
    <property type="match status" value="1"/>
</dbReference>
<dbReference type="GO" id="GO:0046872">
    <property type="term" value="F:metal ion binding"/>
    <property type="evidence" value="ECO:0007669"/>
    <property type="project" value="UniProtKB-KW"/>
</dbReference>
<evidence type="ECO:0000256" key="6">
    <source>
        <dbReference type="ARBA" id="ARBA00020068"/>
    </source>
</evidence>
<reference evidence="15 16" key="1">
    <citation type="submission" date="2018-11" db="EMBL/GenBank/DDBJ databases">
        <title>Sequencing the genomes of 1000 actinobacteria strains.</title>
        <authorList>
            <person name="Klenk H.-P."/>
        </authorList>
    </citation>
    <scope>NUCLEOTIDE SEQUENCE [LARGE SCALE GENOMIC DNA]</scope>
    <source>
        <strain evidence="15 16">DSM 11294</strain>
    </source>
</reference>
<dbReference type="Proteomes" id="UP000280668">
    <property type="component" value="Unassembled WGS sequence"/>
</dbReference>
<evidence type="ECO:0000256" key="10">
    <source>
        <dbReference type="ARBA" id="ARBA00022833"/>
    </source>
</evidence>
<dbReference type="GO" id="GO:0010125">
    <property type="term" value="P:mycothiol biosynthetic process"/>
    <property type="evidence" value="ECO:0007669"/>
    <property type="project" value="InterPro"/>
</dbReference>
<evidence type="ECO:0000313" key="16">
    <source>
        <dbReference type="Proteomes" id="UP000280668"/>
    </source>
</evidence>
<comment type="function">
    <text evidence="2">Catalyzes the ATP-dependent condensation of GlcN-Ins and L-cysteine to form L-Cys-GlcN-Ins.</text>
</comment>
<keyword evidence="11" id="KW-0067">ATP-binding</keyword>
<evidence type="ECO:0000313" key="15">
    <source>
        <dbReference type="EMBL" id="ROR71739.1"/>
    </source>
</evidence>
<evidence type="ECO:0000259" key="14">
    <source>
        <dbReference type="Pfam" id="PF01406"/>
    </source>
</evidence>
<name>A0A3N2B8X9_9MICO</name>
<dbReference type="InterPro" id="IPR024909">
    <property type="entry name" value="Cys-tRNA/MSH_ligase"/>
</dbReference>
<dbReference type="AlphaFoldDB" id="A0A3N2B8X9"/>
<gene>
    <name evidence="15" type="ORF">EDD31_0076</name>
</gene>
<evidence type="ECO:0000256" key="11">
    <source>
        <dbReference type="ARBA" id="ARBA00022840"/>
    </source>
</evidence>
<evidence type="ECO:0000256" key="12">
    <source>
        <dbReference type="ARBA" id="ARBA00033376"/>
    </source>
</evidence>
<dbReference type="InterPro" id="IPR014729">
    <property type="entry name" value="Rossmann-like_a/b/a_fold"/>
</dbReference>
<dbReference type="Gene3D" id="3.40.50.620">
    <property type="entry name" value="HUPs"/>
    <property type="match status" value="1"/>
</dbReference>
<comment type="subunit">
    <text evidence="4">Monomer.</text>
</comment>
<dbReference type="NCBIfam" id="TIGR03447">
    <property type="entry name" value="mycothiol_MshC"/>
    <property type="match status" value="1"/>
</dbReference>
<keyword evidence="9" id="KW-0547">Nucleotide-binding</keyword>
<evidence type="ECO:0000256" key="2">
    <source>
        <dbReference type="ARBA" id="ARBA00003679"/>
    </source>
</evidence>
<dbReference type="PANTHER" id="PTHR10890">
    <property type="entry name" value="CYSTEINYL-TRNA SYNTHETASE"/>
    <property type="match status" value="1"/>
</dbReference>
<comment type="cofactor">
    <cofactor evidence="1">
        <name>Zn(2+)</name>
        <dbReference type="ChEBI" id="CHEBI:29105"/>
    </cofactor>
</comment>
<sequence>MVRLFDTPTDELQPVGGSAAADEPVRIYVCGITPYDATHLGHANTYVAYDLLVRALRDAGRDVVYAQNVTDVDDPLLERAQETGVDWRDLAESQVELFRGDMTALRVVPPTVFASVVDSVDLIAGGVRRMLAAGAAYRMENGDIYADLSADPLVGSSCGFDRERMVRLSAENGGDPDRAGKKDPLDPLLWRAERPGEPAWNAAELGRGRPGWHVECACLQEVHLGGKVDVAGGGSDLVFPHHELSESHLRVLTGNDHPVGVHSHAGMVGFDGGKMSKSRGNLVLVSGLLADGADPMAVRLILLSRHYRADWEYGAADLDAAQQRLERWRRAVALATGPEAGGVLTAVRAALAADLDAPAAVAAVDRWVDSALAGESAAGGTMSRSAPAEVSAAVDALLGVAL</sequence>
<proteinExistence type="inferred from homology"/>
<evidence type="ECO:0000256" key="8">
    <source>
        <dbReference type="ARBA" id="ARBA00022723"/>
    </source>
</evidence>
<comment type="caution">
    <text evidence="15">The sequence shown here is derived from an EMBL/GenBank/DDBJ whole genome shotgun (WGS) entry which is preliminary data.</text>
</comment>
<evidence type="ECO:0000256" key="3">
    <source>
        <dbReference type="ARBA" id="ARBA00007723"/>
    </source>
</evidence>
<dbReference type="InterPro" id="IPR017812">
    <property type="entry name" value="Mycothiol_ligase_MshC"/>
</dbReference>
<dbReference type="Gene3D" id="1.20.120.640">
    <property type="entry name" value="Anticodon-binding domain of a subclass of class I aminoacyl-tRNA synthetases"/>
    <property type="match status" value="1"/>
</dbReference>
<evidence type="ECO:0000256" key="7">
    <source>
        <dbReference type="ARBA" id="ARBA00022598"/>
    </source>
</evidence>
<comment type="similarity">
    <text evidence="3">Belongs to the class-I aminoacyl-tRNA synthetase family. MshC subfamily.</text>
</comment>
<dbReference type="GO" id="GO:0005829">
    <property type="term" value="C:cytosol"/>
    <property type="evidence" value="ECO:0007669"/>
    <property type="project" value="TreeGrafter"/>
</dbReference>
<evidence type="ECO:0000256" key="9">
    <source>
        <dbReference type="ARBA" id="ARBA00022741"/>
    </source>
</evidence>
<comment type="catalytic activity">
    <reaction evidence="13">
        <text>1D-myo-inositol 2-amino-2-deoxy-alpha-D-glucopyranoside + L-cysteine + ATP = 1D-myo-inositol 2-(L-cysteinylamino)-2-deoxy-alpha-D-glucopyranoside + AMP + diphosphate + H(+)</text>
        <dbReference type="Rhea" id="RHEA:26176"/>
        <dbReference type="ChEBI" id="CHEBI:15378"/>
        <dbReference type="ChEBI" id="CHEBI:30616"/>
        <dbReference type="ChEBI" id="CHEBI:33019"/>
        <dbReference type="ChEBI" id="CHEBI:35235"/>
        <dbReference type="ChEBI" id="CHEBI:58886"/>
        <dbReference type="ChEBI" id="CHEBI:58887"/>
        <dbReference type="ChEBI" id="CHEBI:456215"/>
        <dbReference type="EC" id="6.3.1.13"/>
    </reaction>
</comment>
<accession>A0A3N2B8X9</accession>
<dbReference type="GO" id="GO:0006423">
    <property type="term" value="P:cysteinyl-tRNA aminoacylation"/>
    <property type="evidence" value="ECO:0007669"/>
    <property type="project" value="TreeGrafter"/>
</dbReference>
<evidence type="ECO:0000256" key="4">
    <source>
        <dbReference type="ARBA" id="ARBA00011245"/>
    </source>
</evidence>
<dbReference type="GO" id="GO:0004817">
    <property type="term" value="F:cysteine-tRNA ligase activity"/>
    <property type="evidence" value="ECO:0007669"/>
    <property type="project" value="TreeGrafter"/>
</dbReference>
<dbReference type="GO" id="GO:0005524">
    <property type="term" value="F:ATP binding"/>
    <property type="evidence" value="ECO:0007669"/>
    <property type="project" value="UniProtKB-KW"/>
</dbReference>
<dbReference type="EMBL" id="RKHK01000001">
    <property type="protein sequence ID" value="ROR71739.1"/>
    <property type="molecule type" value="Genomic_DNA"/>
</dbReference>
<keyword evidence="16" id="KW-1185">Reference proteome</keyword>